<reference evidence="1 2" key="1">
    <citation type="journal article" date="2023" name="Nucleic Acids Res.">
        <title>The hologenome of Daphnia magna reveals possible DNA methylation and microbiome-mediated evolution of the host genome.</title>
        <authorList>
            <person name="Chaturvedi A."/>
            <person name="Li X."/>
            <person name="Dhandapani V."/>
            <person name="Marshall H."/>
            <person name="Kissane S."/>
            <person name="Cuenca-Cambronero M."/>
            <person name="Asole G."/>
            <person name="Calvet F."/>
            <person name="Ruiz-Romero M."/>
            <person name="Marangio P."/>
            <person name="Guigo R."/>
            <person name="Rago D."/>
            <person name="Mirbahai L."/>
            <person name="Eastwood N."/>
            <person name="Colbourne J.K."/>
            <person name="Zhou J."/>
            <person name="Mallon E."/>
            <person name="Orsini L."/>
        </authorList>
    </citation>
    <scope>NUCLEOTIDE SEQUENCE [LARGE SCALE GENOMIC DNA]</scope>
    <source>
        <strain evidence="1">LRV0_1</strain>
    </source>
</reference>
<evidence type="ECO:0000313" key="1">
    <source>
        <dbReference type="EMBL" id="KAK4022774.1"/>
    </source>
</evidence>
<keyword evidence="2" id="KW-1185">Reference proteome</keyword>
<proteinExistence type="predicted"/>
<gene>
    <name evidence="1" type="ORF">OUZ56_008222</name>
</gene>
<dbReference type="Proteomes" id="UP001234178">
    <property type="component" value="Unassembled WGS sequence"/>
</dbReference>
<evidence type="ECO:0000313" key="2">
    <source>
        <dbReference type="Proteomes" id="UP001234178"/>
    </source>
</evidence>
<organism evidence="1 2">
    <name type="scientific">Daphnia magna</name>
    <dbReference type="NCBI Taxonomy" id="35525"/>
    <lineage>
        <taxon>Eukaryota</taxon>
        <taxon>Metazoa</taxon>
        <taxon>Ecdysozoa</taxon>
        <taxon>Arthropoda</taxon>
        <taxon>Crustacea</taxon>
        <taxon>Branchiopoda</taxon>
        <taxon>Diplostraca</taxon>
        <taxon>Cladocera</taxon>
        <taxon>Anomopoda</taxon>
        <taxon>Daphniidae</taxon>
        <taxon>Daphnia</taxon>
    </lineage>
</organism>
<dbReference type="EMBL" id="JAOYFB010000037">
    <property type="protein sequence ID" value="KAK4022774.1"/>
    <property type="molecule type" value="Genomic_DNA"/>
</dbReference>
<name>A0ABR0ACC4_9CRUS</name>
<sequence>MGRCSHLTCVLREARTWTEKSTGEQPWSSFIIIKLELTLTNDRPRAENDWLRLSALLDITNPSATLMTETTRLDSFPPSCSAQHTQDAKDVRNLITIDG</sequence>
<accession>A0ABR0ACC4</accession>
<protein>
    <submittedName>
        <fullName evidence="1">Uncharacterized protein</fullName>
    </submittedName>
</protein>
<comment type="caution">
    <text evidence="1">The sequence shown here is derived from an EMBL/GenBank/DDBJ whole genome shotgun (WGS) entry which is preliminary data.</text>
</comment>